<proteinExistence type="predicted"/>
<evidence type="ECO:0000313" key="2">
    <source>
        <dbReference type="Proteomes" id="UP000237822"/>
    </source>
</evidence>
<dbReference type="OrthoDB" id="1550811at2"/>
<accession>A0A2T0TRU7</accession>
<reference evidence="1 2" key="1">
    <citation type="submission" date="2018-03" db="EMBL/GenBank/DDBJ databases">
        <title>Genomic Encyclopedia of Archaeal and Bacterial Type Strains, Phase II (KMG-II): from individual species to whole genera.</title>
        <authorList>
            <person name="Goeker M."/>
        </authorList>
    </citation>
    <scope>NUCLEOTIDE SEQUENCE [LARGE SCALE GENOMIC DNA]</scope>
    <source>
        <strain evidence="1 2">ATCC BAA-1496</strain>
    </source>
</reference>
<dbReference type="RefSeq" id="WP_106299074.1">
    <property type="nucleotide sequence ID" value="NZ_PVTI01000051.1"/>
</dbReference>
<sequence length="223" mass="23474">MVRPVDELTQVDRPAWPGLREAIDASSSDVRVLPVERATGERVIERLQVTAASALGALALETGGILVDCGWLRILGGGADGLASLASANDLEAPTGDTQPPPALVVAWDVIGGRFAIDGGGLGVAAGQVCYFAPDSLRWEGLDLGHGDFVHAMVTGATSTFYDGLRWPGWEDDCEALALDHGFAQYPPPFSAEGQDPAQVSRRPVPITELFAFHDDAARQLGS</sequence>
<keyword evidence="2" id="KW-1185">Reference proteome</keyword>
<dbReference type="AlphaFoldDB" id="A0A2T0TRU7"/>
<gene>
    <name evidence="1" type="ORF">BCF74_15110</name>
</gene>
<dbReference type="Proteomes" id="UP000237822">
    <property type="component" value="Unassembled WGS sequence"/>
</dbReference>
<protein>
    <submittedName>
        <fullName evidence="1">Uncharacterized protein DUF2625</fullName>
    </submittedName>
</protein>
<dbReference type="EMBL" id="PVTI01000051">
    <property type="protein sequence ID" value="PRY48363.1"/>
    <property type="molecule type" value="Genomic_DNA"/>
</dbReference>
<dbReference type="Pfam" id="PF10946">
    <property type="entry name" value="DUF2625"/>
    <property type="match status" value="1"/>
</dbReference>
<organism evidence="1 2">
    <name type="scientific">Knoellia remsis</name>
    <dbReference type="NCBI Taxonomy" id="407159"/>
    <lineage>
        <taxon>Bacteria</taxon>
        <taxon>Bacillati</taxon>
        <taxon>Actinomycetota</taxon>
        <taxon>Actinomycetes</taxon>
        <taxon>Micrococcales</taxon>
        <taxon>Intrasporangiaceae</taxon>
        <taxon>Knoellia</taxon>
    </lineage>
</organism>
<dbReference type="InterPro" id="IPR021239">
    <property type="entry name" value="DUF2625"/>
</dbReference>
<name>A0A2T0TRU7_9MICO</name>
<evidence type="ECO:0000313" key="1">
    <source>
        <dbReference type="EMBL" id="PRY48363.1"/>
    </source>
</evidence>
<comment type="caution">
    <text evidence="1">The sequence shown here is derived from an EMBL/GenBank/DDBJ whole genome shotgun (WGS) entry which is preliminary data.</text>
</comment>